<dbReference type="EMBL" id="CAJPEV010002617">
    <property type="protein sequence ID" value="CAG0897502.1"/>
    <property type="molecule type" value="Genomic_DNA"/>
</dbReference>
<dbReference type="AlphaFoldDB" id="A0A7R9A9M0"/>
<evidence type="ECO:0000256" key="1">
    <source>
        <dbReference type="SAM" id="MobiDB-lite"/>
    </source>
</evidence>
<dbReference type="Gene3D" id="3.40.50.300">
    <property type="entry name" value="P-loop containing nucleotide triphosphate hydrolases"/>
    <property type="match status" value="1"/>
</dbReference>
<keyword evidence="4" id="KW-1185">Reference proteome</keyword>
<evidence type="ECO:0000313" key="4">
    <source>
        <dbReference type="Proteomes" id="UP000677054"/>
    </source>
</evidence>
<reference evidence="3" key="1">
    <citation type="submission" date="2020-11" db="EMBL/GenBank/DDBJ databases">
        <authorList>
            <person name="Tran Van P."/>
        </authorList>
    </citation>
    <scope>NUCLEOTIDE SEQUENCE</scope>
</reference>
<dbReference type="OrthoDB" id="416437at2759"/>
<gene>
    <name evidence="3" type="ORF">DSTB1V02_LOCUS9809</name>
</gene>
<dbReference type="EMBL" id="LR902134">
    <property type="protein sequence ID" value="CAD7250025.1"/>
    <property type="molecule type" value="Genomic_DNA"/>
</dbReference>
<name>A0A7R9A9M0_9CRUS</name>
<accession>A0A7R9A9M0</accession>
<evidence type="ECO:0000259" key="2">
    <source>
        <dbReference type="Pfam" id="PF13538"/>
    </source>
</evidence>
<dbReference type="Pfam" id="PF13538">
    <property type="entry name" value="UvrD_C_2"/>
    <property type="match status" value="1"/>
</dbReference>
<protein>
    <recommendedName>
        <fullName evidence="2">UvrD-like helicase C-terminal domain-containing protein</fullName>
    </recommendedName>
</protein>
<sequence length="458" mass="50713">MTEGGFHFVPLEEDASIPRRERATSIPELLLLGGLNRENLGERLHFVRSLGARILAVRDRLGIRDAFASQIVAFDGSVISMVIEFGLTGGGILSYRSFPGRRATYTIILPCPTSFTCGHINKLACESYNGHKTKDADRPASTRFERGDKVVCRRNNAVGVPEAEAASRCRHEIGRKTVQFTNGSLFKISQKSISKDGQKCYELDDLSGRQFLVNAEEFRRATRLQHGYALGLHAFQVPPVPESLRSLRLRSDRTGSEAENVLCVMAFDEEHQTSQTLYTAVTRAKKNVFFVATPSPSRHDPDGKARLVPAREDVTPSKRGHSGSGRLGRDPDREGNGFLMQASEVAGHANEYLANVFVHDIDQKQKFETVVTGISTWNNSVVLEEVEHFLPTDVRLPENDEEAVLPEMLSGRELVDGLGFEAVTKGCEGEEATPPLHLPPPRDFLLNLDGGVEMFDRQ</sequence>
<feature type="domain" description="UvrD-like helicase C-terminal" evidence="2">
    <location>
        <begin position="255"/>
        <end position="291"/>
    </location>
</feature>
<proteinExistence type="predicted"/>
<feature type="compositionally biased region" description="Basic and acidic residues" evidence="1">
    <location>
        <begin position="297"/>
        <end position="316"/>
    </location>
</feature>
<dbReference type="InterPro" id="IPR027785">
    <property type="entry name" value="UvrD-like_helicase_C"/>
</dbReference>
<dbReference type="Proteomes" id="UP000677054">
    <property type="component" value="Unassembled WGS sequence"/>
</dbReference>
<feature type="region of interest" description="Disordered" evidence="1">
    <location>
        <begin position="292"/>
        <end position="336"/>
    </location>
</feature>
<dbReference type="InterPro" id="IPR027417">
    <property type="entry name" value="P-loop_NTPase"/>
</dbReference>
<dbReference type="SUPFAM" id="SSF52540">
    <property type="entry name" value="P-loop containing nucleoside triphosphate hydrolases"/>
    <property type="match status" value="1"/>
</dbReference>
<evidence type="ECO:0000313" key="3">
    <source>
        <dbReference type="EMBL" id="CAD7250025.1"/>
    </source>
</evidence>
<organism evidence="3">
    <name type="scientific">Darwinula stevensoni</name>
    <dbReference type="NCBI Taxonomy" id="69355"/>
    <lineage>
        <taxon>Eukaryota</taxon>
        <taxon>Metazoa</taxon>
        <taxon>Ecdysozoa</taxon>
        <taxon>Arthropoda</taxon>
        <taxon>Crustacea</taxon>
        <taxon>Oligostraca</taxon>
        <taxon>Ostracoda</taxon>
        <taxon>Podocopa</taxon>
        <taxon>Podocopida</taxon>
        <taxon>Darwinulocopina</taxon>
        <taxon>Darwinuloidea</taxon>
        <taxon>Darwinulidae</taxon>
        <taxon>Darwinula</taxon>
    </lineage>
</organism>